<dbReference type="GO" id="GO:0006099">
    <property type="term" value="P:tricarboxylic acid cycle"/>
    <property type="evidence" value="ECO:0007669"/>
    <property type="project" value="InterPro"/>
</dbReference>
<dbReference type="InterPro" id="IPR034804">
    <property type="entry name" value="SQR/QFR_C/D"/>
</dbReference>
<dbReference type="GO" id="GO:0046872">
    <property type="term" value="F:metal ion binding"/>
    <property type="evidence" value="ECO:0007669"/>
    <property type="project" value="UniProtKB-KW"/>
</dbReference>
<keyword evidence="4 9" id="KW-0812">Transmembrane</keyword>
<accession>A0A0L0BZJ7</accession>
<dbReference type="InterPro" id="IPR018495">
    <property type="entry name" value="Succ_DH_cyt_bsu_CS"/>
</dbReference>
<evidence type="ECO:0000256" key="8">
    <source>
        <dbReference type="ARBA" id="ARBA00023136"/>
    </source>
</evidence>
<dbReference type="NCBIfam" id="TIGR02970">
    <property type="entry name" value="succ_dehyd_cytB"/>
    <property type="match status" value="1"/>
</dbReference>
<gene>
    <name evidence="10" type="ORF">FF38_13557</name>
</gene>
<evidence type="ECO:0000256" key="6">
    <source>
        <dbReference type="ARBA" id="ARBA00022989"/>
    </source>
</evidence>
<dbReference type="EMBL" id="JRES01001197">
    <property type="protein sequence ID" value="KNC24664.1"/>
    <property type="molecule type" value="Genomic_DNA"/>
</dbReference>
<keyword evidence="5" id="KW-0479">Metal-binding</keyword>
<dbReference type="Pfam" id="PF01127">
    <property type="entry name" value="Sdh_cyt"/>
    <property type="match status" value="1"/>
</dbReference>
<sequence>MVIIYINRYAVTRSLIRSPALRQGLQMAQAQRHVTMKVVPAASTVKEESFSDKNIRLGREMSPHLTIYKPQLTSLLSLTHRATGIVLGTAVWGLGLAALSSPQDIANYAAVIEGLHLNAGTLSVMKFLIAYPLAYHTANGIRHLLWDTGRFLKIKEVYSTGYAMLGVSFVLAGILAAL</sequence>
<proteinExistence type="predicted"/>
<dbReference type="PANTHER" id="PTHR10978:SF5">
    <property type="entry name" value="SUCCINATE DEHYDROGENASE CYTOCHROME B560 SUBUNIT, MITOCHONDRIAL"/>
    <property type="match status" value="1"/>
</dbReference>
<evidence type="ECO:0000256" key="4">
    <source>
        <dbReference type="ARBA" id="ARBA00022692"/>
    </source>
</evidence>
<name>A0A0L0BZJ7_LUCCU</name>
<keyword evidence="11" id="KW-1185">Reference proteome</keyword>
<evidence type="ECO:0000256" key="9">
    <source>
        <dbReference type="SAM" id="Phobius"/>
    </source>
</evidence>
<dbReference type="GO" id="GO:0016020">
    <property type="term" value="C:membrane"/>
    <property type="evidence" value="ECO:0007669"/>
    <property type="project" value="UniProtKB-SubCell"/>
</dbReference>
<keyword evidence="7" id="KW-0408">Iron</keyword>
<evidence type="ECO:0000256" key="5">
    <source>
        <dbReference type="ARBA" id="ARBA00022723"/>
    </source>
</evidence>
<dbReference type="PROSITE" id="PS01001">
    <property type="entry name" value="SDH_CYT_2"/>
    <property type="match status" value="1"/>
</dbReference>
<evidence type="ECO:0000313" key="11">
    <source>
        <dbReference type="Proteomes" id="UP000037069"/>
    </source>
</evidence>
<evidence type="ECO:0000256" key="7">
    <source>
        <dbReference type="ARBA" id="ARBA00023004"/>
    </source>
</evidence>
<dbReference type="InterPro" id="IPR000701">
    <property type="entry name" value="SuccDH_FuR_B_TM-su"/>
</dbReference>
<dbReference type="OrthoDB" id="588261at2759"/>
<dbReference type="OMA" id="MNGIRHL"/>
<organism evidence="10 11">
    <name type="scientific">Lucilia cuprina</name>
    <name type="common">Green bottle fly</name>
    <name type="synonym">Australian sheep blowfly</name>
    <dbReference type="NCBI Taxonomy" id="7375"/>
    <lineage>
        <taxon>Eukaryota</taxon>
        <taxon>Metazoa</taxon>
        <taxon>Ecdysozoa</taxon>
        <taxon>Arthropoda</taxon>
        <taxon>Hexapoda</taxon>
        <taxon>Insecta</taxon>
        <taxon>Pterygota</taxon>
        <taxon>Neoptera</taxon>
        <taxon>Endopterygota</taxon>
        <taxon>Diptera</taxon>
        <taxon>Brachycera</taxon>
        <taxon>Muscomorpha</taxon>
        <taxon>Oestroidea</taxon>
        <taxon>Calliphoridae</taxon>
        <taxon>Luciliinae</taxon>
        <taxon>Lucilia</taxon>
    </lineage>
</organism>
<dbReference type="InterPro" id="IPR014314">
    <property type="entry name" value="Succ_DH_cytb556"/>
</dbReference>
<feature type="transmembrane region" description="Helical" evidence="9">
    <location>
        <begin position="157"/>
        <end position="177"/>
    </location>
</feature>
<evidence type="ECO:0000256" key="3">
    <source>
        <dbReference type="ARBA" id="ARBA00022617"/>
    </source>
</evidence>
<comment type="subcellular location">
    <subcellularLocation>
        <location evidence="1">Membrane</location>
        <topology evidence="1">Multi-pass membrane protein</topology>
    </subcellularLocation>
</comment>
<keyword evidence="6 9" id="KW-1133">Transmembrane helix</keyword>
<comment type="pathway">
    <text evidence="2">Carbohydrate metabolism; tricarboxylic acid cycle.</text>
</comment>
<dbReference type="GO" id="GO:0009055">
    <property type="term" value="F:electron transfer activity"/>
    <property type="evidence" value="ECO:0007669"/>
    <property type="project" value="InterPro"/>
</dbReference>
<dbReference type="CDD" id="cd03499">
    <property type="entry name" value="SQR_TypeC_SdhC"/>
    <property type="match status" value="1"/>
</dbReference>
<comment type="caution">
    <text evidence="10">The sequence shown here is derived from an EMBL/GenBank/DDBJ whole genome shotgun (WGS) entry which is preliminary data.</text>
</comment>
<keyword evidence="3" id="KW-0349">Heme</keyword>
<dbReference type="AlphaFoldDB" id="A0A0L0BZJ7"/>
<reference evidence="10 11" key="1">
    <citation type="journal article" date="2015" name="Nat. Commun.">
        <title>Lucilia cuprina genome unlocks parasitic fly biology to underpin future interventions.</title>
        <authorList>
            <person name="Anstead C.A."/>
            <person name="Korhonen P.K."/>
            <person name="Young N.D."/>
            <person name="Hall R.S."/>
            <person name="Jex A.R."/>
            <person name="Murali S.C."/>
            <person name="Hughes D.S."/>
            <person name="Lee S.F."/>
            <person name="Perry T."/>
            <person name="Stroehlein A.J."/>
            <person name="Ansell B.R."/>
            <person name="Breugelmans B."/>
            <person name="Hofmann A."/>
            <person name="Qu J."/>
            <person name="Dugan S."/>
            <person name="Lee S.L."/>
            <person name="Chao H."/>
            <person name="Dinh H."/>
            <person name="Han Y."/>
            <person name="Doddapaneni H.V."/>
            <person name="Worley K.C."/>
            <person name="Muzny D.M."/>
            <person name="Ioannidis P."/>
            <person name="Waterhouse R.M."/>
            <person name="Zdobnov E.M."/>
            <person name="James P.J."/>
            <person name="Bagnall N.H."/>
            <person name="Kotze A.C."/>
            <person name="Gibbs R.A."/>
            <person name="Richards S."/>
            <person name="Batterham P."/>
            <person name="Gasser R.B."/>
        </authorList>
    </citation>
    <scope>NUCLEOTIDE SEQUENCE [LARGE SCALE GENOMIC DNA]</scope>
    <source>
        <strain evidence="10 11">LS</strain>
        <tissue evidence="10">Full body</tissue>
    </source>
</reference>
<dbReference type="Proteomes" id="UP000037069">
    <property type="component" value="Unassembled WGS sequence"/>
</dbReference>
<dbReference type="Gene3D" id="1.20.1300.10">
    <property type="entry name" value="Fumarate reductase/succinate dehydrogenase, transmembrane subunit"/>
    <property type="match status" value="1"/>
</dbReference>
<dbReference type="STRING" id="7375.A0A0L0BZJ7"/>
<evidence type="ECO:0000313" key="10">
    <source>
        <dbReference type="EMBL" id="KNC24664.1"/>
    </source>
</evidence>
<dbReference type="GO" id="GO:0005739">
    <property type="term" value="C:mitochondrion"/>
    <property type="evidence" value="ECO:0007669"/>
    <property type="project" value="GOC"/>
</dbReference>
<protein>
    <submittedName>
        <fullName evidence="10">Uncharacterized protein</fullName>
    </submittedName>
</protein>
<evidence type="ECO:0000256" key="1">
    <source>
        <dbReference type="ARBA" id="ARBA00004141"/>
    </source>
</evidence>
<keyword evidence="8 9" id="KW-0472">Membrane</keyword>
<dbReference type="GO" id="GO:0006121">
    <property type="term" value="P:mitochondrial electron transport, succinate to ubiquinone"/>
    <property type="evidence" value="ECO:0007669"/>
    <property type="project" value="UniProtKB-ARBA"/>
</dbReference>
<dbReference type="SUPFAM" id="SSF81343">
    <property type="entry name" value="Fumarate reductase respiratory complex transmembrane subunits"/>
    <property type="match status" value="1"/>
</dbReference>
<dbReference type="PANTHER" id="PTHR10978">
    <property type="entry name" value="SUCCINATE DEHYDROGENASE CYTOCHROME B560 SUBUNIT"/>
    <property type="match status" value="1"/>
</dbReference>
<evidence type="ECO:0000256" key="2">
    <source>
        <dbReference type="ARBA" id="ARBA00005163"/>
    </source>
</evidence>
<dbReference type="FunFam" id="1.20.1300.10:FF:000011">
    <property type="entry name" value="Succinate dehydrogenase cytochrome b560 subunit"/>
    <property type="match status" value="1"/>
</dbReference>